<dbReference type="ExpressionAtlas" id="A0A178UN03">
    <property type="expression patterns" value="baseline and differential"/>
</dbReference>
<dbReference type="Proteomes" id="UP000426265">
    <property type="component" value="Unassembled WGS sequence"/>
</dbReference>
<accession>A0A178UN03</accession>
<dbReference type="EMBL" id="CACSHJ010000096">
    <property type="protein sequence ID" value="CAA0400531.1"/>
    <property type="molecule type" value="Genomic_DNA"/>
</dbReference>
<dbReference type="PROSITE" id="PS51257">
    <property type="entry name" value="PROKAR_LIPOPROTEIN"/>
    <property type="match status" value="1"/>
</dbReference>
<evidence type="ECO:0000313" key="3">
    <source>
        <dbReference type="EMBL" id="OAO94747.1"/>
    </source>
</evidence>
<evidence type="ECO:0000313" key="7">
    <source>
        <dbReference type="Proteomes" id="UP000434276"/>
    </source>
</evidence>
<proteinExistence type="predicted"/>
<dbReference type="AlphaFoldDB" id="A0A178UN03"/>
<feature type="chain" id="PRO_5038293418" evidence="1">
    <location>
        <begin position="25"/>
        <end position="97"/>
    </location>
</feature>
<evidence type="ECO:0000313" key="4">
    <source>
        <dbReference type="EMBL" id="VYS65802.1"/>
    </source>
</evidence>
<sequence length="97" mass="10401">MEKVTSIFFVLLLISSCLILRSQGQFRCKSVAECDSRGCRVGTHVICNEHHICTCAHGSPIGGQCDGVEDCDLSGCPPNSHVICDRIGGNFCTCVPN</sequence>
<evidence type="ECO:0000313" key="2">
    <source>
        <dbReference type="EMBL" id="CAA0400531.1"/>
    </source>
</evidence>
<dbReference type="KEGG" id="ath:AT5G04045"/>
<evidence type="ECO:0000313" key="6">
    <source>
        <dbReference type="Proteomes" id="UP000426265"/>
    </source>
</evidence>
<evidence type="ECO:0000256" key="1">
    <source>
        <dbReference type="SAM" id="SignalP"/>
    </source>
</evidence>
<dbReference type="Proteomes" id="UP000434276">
    <property type="component" value="Unassembled WGS sequence"/>
</dbReference>
<gene>
    <name evidence="3" type="ordered locus">AXX17_At5g03410</name>
    <name evidence="4" type="ORF">AN1_LOCUS21208</name>
    <name evidence="2" type="ORF">C24_LOCUS21105</name>
</gene>
<accession>A0A5S9Y183</accession>
<reference evidence="5" key="1">
    <citation type="journal article" date="2016" name="Proc. Natl. Acad. Sci. U.S.A.">
        <title>Chromosome-level assembly of Arabidopsis thaliana Ler reveals the extent of translocation and inversion polymorphisms.</title>
        <authorList>
            <person name="Zapata L."/>
            <person name="Ding J."/>
            <person name="Willing E.M."/>
            <person name="Hartwig B."/>
            <person name="Bezdan D."/>
            <person name="Jiao W.B."/>
            <person name="Patel V."/>
            <person name="Velikkakam James G."/>
            <person name="Koornneef M."/>
            <person name="Ossowski S."/>
            <person name="Schneeberger K."/>
        </authorList>
    </citation>
    <scope>NUCLEOTIDE SEQUENCE [LARGE SCALE GENOMIC DNA]</scope>
    <source>
        <strain evidence="5">cv. Landsberg erecta</strain>
    </source>
</reference>
<protein>
    <submittedName>
        <fullName evidence="3">Uncharacterized protein</fullName>
    </submittedName>
</protein>
<dbReference type="EMBL" id="CACRSJ010000110">
    <property type="protein sequence ID" value="VYS65802.1"/>
    <property type="molecule type" value="Genomic_DNA"/>
</dbReference>
<reference evidence="3" key="2">
    <citation type="submission" date="2016-03" db="EMBL/GenBank/DDBJ databases">
        <title>Full-length assembly of Arabidopsis thaliana Ler reveals the complement of translocations and inversions.</title>
        <authorList>
            <person name="Zapata L."/>
            <person name="Schneeberger K."/>
            <person name="Ossowski S."/>
        </authorList>
    </citation>
    <scope>NUCLEOTIDE SEQUENCE [LARGE SCALE GENOMIC DNA]</scope>
    <source>
        <tissue evidence="3">Leaf</tissue>
    </source>
</reference>
<dbReference type="EMBL" id="LUHQ01000005">
    <property type="protein sequence ID" value="OAO94747.1"/>
    <property type="molecule type" value="Genomic_DNA"/>
</dbReference>
<dbReference type="OMA" id="PNSHVIC"/>
<organism evidence="3 5">
    <name type="scientific">Arabidopsis thaliana</name>
    <name type="common">Mouse-ear cress</name>
    <dbReference type="NCBI Taxonomy" id="3702"/>
    <lineage>
        <taxon>Eukaryota</taxon>
        <taxon>Viridiplantae</taxon>
        <taxon>Streptophyta</taxon>
        <taxon>Embryophyta</taxon>
        <taxon>Tracheophyta</taxon>
        <taxon>Spermatophyta</taxon>
        <taxon>Magnoliopsida</taxon>
        <taxon>eudicotyledons</taxon>
        <taxon>Gunneridae</taxon>
        <taxon>Pentapetalae</taxon>
        <taxon>rosids</taxon>
        <taxon>malvids</taxon>
        <taxon>Brassicales</taxon>
        <taxon>Brassicaceae</taxon>
        <taxon>Camelineae</taxon>
        <taxon>Arabidopsis</taxon>
    </lineage>
</organism>
<feature type="signal peptide" evidence="1">
    <location>
        <begin position="1"/>
        <end position="24"/>
    </location>
</feature>
<dbReference type="Proteomes" id="UP000078284">
    <property type="component" value="Chromosome 5"/>
</dbReference>
<dbReference type="OrthoDB" id="1049366at2759"/>
<evidence type="ECO:0000313" key="5">
    <source>
        <dbReference type="Proteomes" id="UP000078284"/>
    </source>
</evidence>
<keyword evidence="1" id="KW-0732">Signal</keyword>
<name>A0A178UN03_ARATH</name>
<dbReference type="RefSeq" id="NP_974727.1">
    <property type="nucleotide sequence ID" value="NM_202998.2"/>
</dbReference>
<reference evidence="2 7" key="3">
    <citation type="submission" date="2019-12" db="EMBL/GenBank/DDBJ databases">
        <authorList>
            <person name="Jiao W.-B."/>
            <person name="Schneeberger K."/>
        </authorList>
    </citation>
    <scope>NUCLEOTIDE SEQUENCE [LARGE SCALE GENOMIC DNA]</scope>
    <source>
        <strain evidence="6">cv. An-1</strain>
        <strain evidence="7">cv. C24</strain>
    </source>
</reference>